<dbReference type="CDD" id="cd04489">
    <property type="entry name" value="ExoVII_LU_OBF"/>
    <property type="match status" value="1"/>
</dbReference>
<sequence length="437" mass="47667">MTNVPPHLPQLAGDTSAESPWPVRVLSMKIAEYVDRMSPLWVEGQIVQLNVRARTAYLTLRDADVDMSLSLTVPTNTLNAMGPLVREGARVVVHAKPTFWTKRGQLMLEGRVMRPVGEGELLLRLEQLKRTLAAEGIFDRDRKKALPFLPRRIGLVTGRAGAAENDVVENARRRWPAARFEIRQVAVQGPDTVQQVGGAIRELDEIDDVDVIVVARGGGSFEDLLPFSNEALVRVVAAARTPIVSAIGHDVDTPLLDHVADLRASTPTDAGKSIVPDLALESSSLREARVRLSQGLRGRFAAERRHLNALVSRPALADPSSLVADRRDDLDRMTNRSAYALRQRLSRAHDQVAHARAQVVALSPQRTLDRGYAVVQQVDGTLVTSRESVSANDLLKVTVADGNFAATPVSAPPTRDSKAPTPKKKTNAARKTRGDDA</sequence>
<evidence type="ECO:0000313" key="11">
    <source>
        <dbReference type="Proteomes" id="UP000323565"/>
    </source>
</evidence>
<name>A0ABX5Z6W5_9MICO</name>
<dbReference type="EMBL" id="CP043031">
    <property type="protein sequence ID" value="QEH92700.1"/>
    <property type="molecule type" value="Genomic_DNA"/>
</dbReference>
<feature type="compositionally biased region" description="Basic residues" evidence="7">
    <location>
        <begin position="421"/>
        <end position="431"/>
    </location>
</feature>
<evidence type="ECO:0000256" key="1">
    <source>
        <dbReference type="ARBA" id="ARBA00022490"/>
    </source>
</evidence>
<protein>
    <recommendedName>
        <fullName evidence="5">Exodeoxyribonuclease 7 large subunit</fullName>
        <ecNumber evidence="5">3.1.11.6</ecNumber>
    </recommendedName>
    <alternativeName>
        <fullName evidence="5">Exodeoxyribonuclease VII large subunit</fullName>
        <shortName evidence="5">Exonuclease VII large subunit</shortName>
    </alternativeName>
</protein>
<evidence type="ECO:0000256" key="7">
    <source>
        <dbReference type="SAM" id="MobiDB-lite"/>
    </source>
</evidence>
<evidence type="ECO:0000256" key="6">
    <source>
        <dbReference type="RuleBase" id="RU004355"/>
    </source>
</evidence>
<keyword evidence="1 5" id="KW-0963">Cytoplasm</keyword>
<dbReference type="Pfam" id="PF02601">
    <property type="entry name" value="Exonuc_VII_L"/>
    <property type="match status" value="1"/>
</dbReference>
<feature type="domain" description="OB-fold nucleic acid binding" evidence="9">
    <location>
        <begin position="22"/>
        <end position="110"/>
    </location>
</feature>
<gene>
    <name evidence="5" type="primary">xseA</name>
    <name evidence="10" type="ORF">FV141_03445</name>
</gene>
<dbReference type="Pfam" id="PF13742">
    <property type="entry name" value="tRNA_anti_2"/>
    <property type="match status" value="1"/>
</dbReference>
<dbReference type="Proteomes" id="UP000323565">
    <property type="component" value="Chromosome"/>
</dbReference>
<comment type="catalytic activity">
    <reaction evidence="5 6">
        <text>Exonucleolytic cleavage in either 5'- to 3'- or 3'- to 5'-direction to yield nucleoside 5'-phosphates.</text>
        <dbReference type="EC" id="3.1.11.6"/>
    </reaction>
</comment>
<dbReference type="InterPro" id="IPR020579">
    <property type="entry name" value="Exonuc_VII_lsu_C"/>
</dbReference>
<dbReference type="NCBIfam" id="TIGR00237">
    <property type="entry name" value="xseA"/>
    <property type="match status" value="1"/>
</dbReference>
<comment type="function">
    <text evidence="5">Bidirectionally degrades single-stranded DNA into large acid-insoluble oligonucleotides, which are then degraded further into small acid-soluble oligonucleotides.</text>
</comment>
<dbReference type="HAMAP" id="MF_00378">
    <property type="entry name" value="Exonuc_7_L"/>
    <property type="match status" value="1"/>
</dbReference>
<evidence type="ECO:0000259" key="8">
    <source>
        <dbReference type="Pfam" id="PF02601"/>
    </source>
</evidence>
<dbReference type="InterPro" id="IPR003753">
    <property type="entry name" value="Exonuc_VII_L"/>
</dbReference>
<dbReference type="EC" id="3.1.11.6" evidence="5"/>
<keyword evidence="11" id="KW-1185">Reference proteome</keyword>
<feature type="region of interest" description="Disordered" evidence="7">
    <location>
        <begin position="404"/>
        <end position="437"/>
    </location>
</feature>
<evidence type="ECO:0000313" key="10">
    <source>
        <dbReference type="EMBL" id="QEH92700.1"/>
    </source>
</evidence>
<evidence type="ECO:0000256" key="2">
    <source>
        <dbReference type="ARBA" id="ARBA00022722"/>
    </source>
</evidence>
<evidence type="ECO:0000256" key="4">
    <source>
        <dbReference type="ARBA" id="ARBA00022839"/>
    </source>
</evidence>
<evidence type="ECO:0000256" key="3">
    <source>
        <dbReference type="ARBA" id="ARBA00022801"/>
    </source>
</evidence>
<keyword evidence="4 5" id="KW-0269">Exonuclease</keyword>
<dbReference type="PANTHER" id="PTHR30008">
    <property type="entry name" value="EXODEOXYRIBONUCLEASE 7 LARGE SUBUNIT"/>
    <property type="match status" value="1"/>
</dbReference>
<evidence type="ECO:0000256" key="5">
    <source>
        <dbReference type="HAMAP-Rule" id="MF_00378"/>
    </source>
</evidence>
<organism evidence="10 11">
    <name type="scientific">Dermacoccus abyssi</name>
    <dbReference type="NCBI Taxonomy" id="322596"/>
    <lineage>
        <taxon>Bacteria</taxon>
        <taxon>Bacillati</taxon>
        <taxon>Actinomycetota</taxon>
        <taxon>Actinomycetes</taxon>
        <taxon>Micrococcales</taxon>
        <taxon>Dermacoccaceae</taxon>
        <taxon>Dermacoccus</taxon>
    </lineage>
</organism>
<keyword evidence="2 5" id="KW-0540">Nuclease</keyword>
<reference evidence="10 11" key="1">
    <citation type="submission" date="2019-08" db="EMBL/GenBank/DDBJ databases">
        <title>Dermacoccus abyssi strain HZAU 226, whole genome Nanopore sequencing project.</title>
        <authorList>
            <person name="Guo A."/>
            <person name="Zhang X."/>
            <person name="Ruan Y."/>
            <person name="Liu W."/>
            <person name="Chen Q."/>
            <person name="Gu L."/>
        </authorList>
    </citation>
    <scope>NUCLEOTIDE SEQUENCE [LARGE SCALE GENOMIC DNA]</scope>
    <source>
        <strain evidence="10 11">HZAU 226</strain>
    </source>
</reference>
<comment type="similarity">
    <text evidence="5 6">Belongs to the XseA family.</text>
</comment>
<comment type="subunit">
    <text evidence="5">Heterooligomer composed of large and small subunits.</text>
</comment>
<proteinExistence type="inferred from homology"/>
<dbReference type="InterPro" id="IPR025824">
    <property type="entry name" value="OB-fold_nuc-bd_dom"/>
</dbReference>
<dbReference type="PANTHER" id="PTHR30008:SF0">
    <property type="entry name" value="EXODEOXYRIBONUCLEASE 7 LARGE SUBUNIT"/>
    <property type="match status" value="1"/>
</dbReference>
<comment type="subcellular location">
    <subcellularLocation>
        <location evidence="5 6">Cytoplasm</location>
    </subcellularLocation>
</comment>
<keyword evidence="3 5" id="KW-0378">Hydrolase</keyword>
<accession>A0ABX5Z6W5</accession>
<evidence type="ECO:0000259" key="9">
    <source>
        <dbReference type="Pfam" id="PF13742"/>
    </source>
</evidence>
<feature type="domain" description="Exonuclease VII large subunit C-terminal" evidence="8">
    <location>
        <begin position="137"/>
        <end position="358"/>
    </location>
</feature>